<sequence>MNRGIQWNWAGELPPNQVLENQRCNQQQEKRSKTRSDRADSVVDQCSPQSQQGTRSDSDDD</sequence>
<feature type="non-terminal residue" evidence="2">
    <location>
        <position position="61"/>
    </location>
</feature>
<evidence type="ECO:0000256" key="1">
    <source>
        <dbReference type="SAM" id="MobiDB-lite"/>
    </source>
</evidence>
<reference evidence="3" key="1">
    <citation type="submission" date="2016-06" db="EMBL/GenBank/DDBJ databases">
        <title>Parallel loss of symbiosis genes in relatives of nitrogen-fixing non-legume Parasponia.</title>
        <authorList>
            <person name="Van Velzen R."/>
            <person name="Holmer R."/>
            <person name="Bu F."/>
            <person name="Rutten L."/>
            <person name="Van Zeijl A."/>
            <person name="Liu W."/>
            <person name="Santuari L."/>
            <person name="Cao Q."/>
            <person name="Sharma T."/>
            <person name="Shen D."/>
            <person name="Roswanjaya Y."/>
            <person name="Wardhani T."/>
            <person name="Kalhor M.S."/>
            <person name="Jansen J."/>
            <person name="Van den Hoogen J."/>
            <person name="Gungor B."/>
            <person name="Hartog M."/>
            <person name="Hontelez J."/>
            <person name="Verver J."/>
            <person name="Yang W.-C."/>
            <person name="Schijlen E."/>
            <person name="Repin R."/>
            <person name="Schilthuizen M."/>
            <person name="Schranz E."/>
            <person name="Heidstra R."/>
            <person name="Miyata K."/>
            <person name="Fedorova E."/>
            <person name="Kohlen W."/>
            <person name="Bisseling T."/>
            <person name="Smit S."/>
            <person name="Geurts R."/>
        </authorList>
    </citation>
    <scope>NUCLEOTIDE SEQUENCE [LARGE SCALE GENOMIC DNA]</scope>
    <source>
        <strain evidence="3">cv. WU1-14</strain>
    </source>
</reference>
<dbReference type="Proteomes" id="UP000237105">
    <property type="component" value="Unassembled WGS sequence"/>
</dbReference>
<organism evidence="2 3">
    <name type="scientific">Parasponia andersonii</name>
    <name type="common">Sponia andersonii</name>
    <dbReference type="NCBI Taxonomy" id="3476"/>
    <lineage>
        <taxon>Eukaryota</taxon>
        <taxon>Viridiplantae</taxon>
        <taxon>Streptophyta</taxon>
        <taxon>Embryophyta</taxon>
        <taxon>Tracheophyta</taxon>
        <taxon>Spermatophyta</taxon>
        <taxon>Magnoliopsida</taxon>
        <taxon>eudicotyledons</taxon>
        <taxon>Gunneridae</taxon>
        <taxon>Pentapetalae</taxon>
        <taxon>rosids</taxon>
        <taxon>fabids</taxon>
        <taxon>Rosales</taxon>
        <taxon>Cannabaceae</taxon>
        <taxon>Parasponia</taxon>
    </lineage>
</organism>
<protein>
    <submittedName>
        <fullName evidence="2">Uncharacterized protein</fullName>
    </submittedName>
</protein>
<feature type="compositionally biased region" description="Polar residues" evidence="1">
    <location>
        <begin position="44"/>
        <end position="55"/>
    </location>
</feature>
<dbReference type="EMBL" id="JXTB01000026">
    <property type="protein sequence ID" value="PON74971.1"/>
    <property type="molecule type" value="Genomic_DNA"/>
</dbReference>
<comment type="caution">
    <text evidence="2">The sequence shown here is derived from an EMBL/GenBank/DDBJ whole genome shotgun (WGS) entry which is preliminary data.</text>
</comment>
<dbReference type="AlphaFoldDB" id="A0A2P5DNV7"/>
<name>A0A2P5DNV7_PARAD</name>
<feature type="region of interest" description="Disordered" evidence="1">
    <location>
        <begin position="18"/>
        <end position="61"/>
    </location>
</feature>
<feature type="compositionally biased region" description="Polar residues" evidence="1">
    <location>
        <begin position="18"/>
        <end position="27"/>
    </location>
</feature>
<evidence type="ECO:0000313" key="3">
    <source>
        <dbReference type="Proteomes" id="UP000237105"/>
    </source>
</evidence>
<gene>
    <name evidence="2" type="ORF">PanWU01x14_046880</name>
</gene>
<evidence type="ECO:0000313" key="2">
    <source>
        <dbReference type="EMBL" id="PON74971.1"/>
    </source>
</evidence>
<proteinExistence type="predicted"/>
<feature type="compositionally biased region" description="Basic and acidic residues" evidence="1">
    <location>
        <begin position="28"/>
        <end position="41"/>
    </location>
</feature>
<keyword evidence="3" id="KW-1185">Reference proteome</keyword>
<accession>A0A2P5DNV7</accession>